<evidence type="ECO:0000256" key="5">
    <source>
        <dbReference type="ARBA" id="ARBA00022842"/>
    </source>
</evidence>
<keyword evidence="5" id="KW-0460">Magnesium</keyword>
<dbReference type="InterPro" id="IPR000086">
    <property type="entry name" value="NUDIX_hydrolase_dom"/>
</dbReference>
<name>A0A518FZQ0_9BACT</name>
<comment type="cofactor">
    <cofactor evidence="2">
        <name>Mg(2+)</name>
        <dbReference type="ChEBI" id="CHEBI:18420"/>
    </cofactor>
</comment>
<organism evidence="8 9">
    <name type="scientific">Aureliella helgolandensis</name>
    <dbReference type="NCBI Taxonomy" id="2527968"/>
    <lineage>
        <taxon>Bacteria</taxon>
        <taxon>Pseudomonadati</taxon>
        <taxon>Planctomycetota</taxon>
        <taxon>Planctomycetia</taxon>
        <taxon>Pirellulales</taxon>
        <taxon>Pirellulaceae</taxon>
        <taxon>Aureliella</taxon>
    </lineage>
</organism>
<dbReference type="Proteomes" id="UP000318017">
    <property type="component" value="Chromosome"/>
</dbReference>
<accession>A0A518FZQ0</accession>
<evidence type="ECO:0000256" key="2">
    <source>
        <dbReference type="ARBA" id="ARBA00001946"/>
    </source>
</evidence>
<dbReference type="PROSITE" id="PS00893">
    <property type="entry name" value="NUDIX_BOX"/>
    <property type="match status" value="1"/>
</dbReference>
<dbReference type="InterPro" id="IPR020084">
    <property type="entry name" value="NUDIX_hydrolase_CS"/>
</dbReference>
<dbReference type="GO" id="GO:0046872">
    <property type="term" value="F:metal ion binding"/>
    <property type="evidence" value="ECO:0007669"/>
    <property type="project" value="UniProtKB-KW"/>
</dbReference>
<dbReference type="InterPro" id="IPR045121">
    <property type="entry name" value="CoAse"/>
</dbReference>
<dbReference type="OrthoDB" id="9802805at2"/>
<dbReference type="Pfam" id="PF00293">
    <property type="entry name" value="NUDIX"/>
    <property type="match status" value="1"/>
</dbReference>
<reference evidence="8 9" key="1">
    <citation type="submission" date="2019-02" db="EMBL/GenBank/DDBJ databases">
        <title>Deep-cultivation of Planctomycetes and their phenomic and genomic characterization uncovers novel biology.</title>
        <authorList>
            <person name="Wiegand S."/>
            <person name="Jogler M."/>
            <person name="Boedeker C."/>
            <person name="Pinto D."/>
            <person name="Vollmers J."/>
            <person name="Rivas-Marin E."/>
            <person name="Kohn T."/>
            <person name="Peeters S.H."/>
            <person name="Heuer A."/>
            <person name="Rast P."/>
            <person name="Oberbeckmann S."/>
            <person name="Bunk B."/>
            <person name="Jeske O."/>
            <person name="Meyerdierks A."/>
            <person name="Storesund J.E."/>
            <person name="Kallscheuer N."/>
            <person name="Luecker S."/>
            <person name="Lage O.M."/>
            <person name="Pohl T."/>
            <person name="Merkel B.J."/>
            <person name="Hornburger P."/>
            <person name="Mueller R.-W."/>
            <person name="Bruemmer F."/>
            <person name="Labrenz M."/>
            <person name="Spormann A.M."/>
            <person name="Op den Camp H."/>
            <person name="Overmann J."/>
            <person name="Amann R."/>
            <person name="Jetten M.S.M."/>
            <person name="Mascher T."/>
            <person name="Medema M.H."/>
            <person name="Devos D.P."/>
            <person name="Kaster A.-K."/>
            <person name="Ovreas L."/>
            <person name="Rohde M."/>
            <person name="Galperin M.Y."/>
            <person name="Jogler C."/>
        </authorList>
    </citation>
    <scope>NUCLEOTIDE SEQUENCE [LARGE SCALE GENOMIC DNA]</scope>
    <source>
        <strain evidence="8 9">Q31a</strain>
    </source>
</reference>
<proteinExistence type="predicted"/>
<evidence type="ECO:0000256" key="4">
    <source>
        <dbReference type="ARBA" id="ARBA00022801"/>
    </source>
</evidence>
<dbReference type="KEGG" id="ahel:Q31a_00490"/>
<dbReference type="SUPFAM" id="SSF55811">
    <property type="entry name" value="Nudix"/>
    <property type="match status" value="1"/>
</dbReference>
<evidence type="ECO:0000256" key="1">
    <source>
        <dbReference type="ARBA" id="ARBA00001936"/>
    </source>
</evidence>
<dbReference type="RefSeq" id="WP_145072437.1">
    <property type="nucleotide sequence ID" value="NZ_CP036298.1"/>
</dbReference>
<dbReference type="Gene3D" id="3.90.79.10">
    <property type="entry name" value="Nucleoside Triphosphate Pyrophosphohydrolase"/>
    <property type="match status" value="1"/>
</dbReference>
<keyword evidence="3" id="KW-0479">Metal-binding</keyword>
<evidence type="ECO:0000259" key="7">
    <source>
        <dbReference type="PROSITE" id="PS51462"/>
    </source>
</evidence>
<dbReference type="AlphaFoldDB" id="A0A518FZQ0"/>
<protein>
    <submittedName>
        <fullName evidence="8">Putative NUDIX hydrolase</fullName>
    </submittedName>
</protein>
<evidence type="ECO:0000256" key="6">
    <source>
        <dbReference type="ARBA" id="ARBA00023211"/>
    </source>
</evidence>
<keyword evidence="4 8" id="KW-0378">Hydrolase</keyword>
<dbReference type="GO" id="GO:0010945">
    <property type="term" value="F:coenzyme A diphosphatase activity"/>
    <property type="evidence" value="ECO:0007669"/>
    <property type="project" value="InterPro"/>
</dbReference>
<keyword evidence="6" id="KW-0464">Manganese</keyword>
<sequence>MTDRLDALLLQLTLRLADANLLALRQQTRARFSPSLSYGRHFGPPCPKAKPAAVMILLEPSSLPARPHVTQYPTAQHPTAPDSLASNWASHWSIPLTVRPNHLPDHPGQVSLPGGRLEAGEDFVQAAQRELCEELGFASFPGQVIGELQPLHVYNSNYFVKPFLAIAREPLVYTPCEREVDRVLRLPLASLLNIELHQSGRFSRGRAAWQAPMLEIDGVAVWGATAIFLGELIGLLSPPQ</sequence>
<dbReference type="PANTHER" id="PTHR12992">
    <property type="entry name" value="NUDIX HYDROLASE"/>
    <property type="match status" value="1"/>
</dbReference>
<keyword evidence="9" id="KW-1185">Reference proteome</keyword>
<dbReference type="PROSITE" id="PS51462">
    <property type="entry name" value="NUDIX"/>
    <property type="match status" value="1"/>
</dbReference>
<feature type="domain" description="Nudix hydrolase" evidence="7">
    <location>
        <begin position="64"/>
        <end position="212"/>
    </location>
</feature>
<evidence type="ECO:0000313" key="8">
    <source>
        <dbReference type="EMBL" id="QDV21770.1"/>
    </source>
</evidence>
<dbReference type="CDD" id="cd03426">
    <property type="entry name" value="NUDIX_CoAse_Nudt7"/>
    <property type="match status" value="1"/>
</dbReference>
<evidence type="ECO:0000256" key="3">
    <source>
        <dbReference type="ARBA" id="ARBA00022723"/>
    </source>
</evidence>
<dbReference type="PANTHER" id="PTHR12992:SF11">
    <property type="entry name" value="MITOCHONDRIAL COENZYME A DIPHOSPHATASE NUDT8"/>
    <property type="match status" value="1"/>
</dbReference>
<gene>
    <name evidence="8" type="ORF">Q31a_00490</name>
</gene>
<dbReference type="EMBL" id="CP036298">
    <property type="protein sequence ID" value="QDV21770.1"/>
    <property type="molecule type" value="Genomic_DNA"/>
</dbReference>
<dbReference type="InterPro" id="IPR015797">
    <property type="entry name" value="NUDIX_hydrolase-like_dom_sf"/>
</dbReference>
<comment type="cofactor">
    <cofactor evidence="1">
        <name>Mn(2+)</name>
        <dbReference type="ChEBI" id="CHEBI:29035"/>
    </cofactor>
</comment>
<evidence type="ECO:0000313" key="9">
    <source>
        <dbReference type="Proteomes" id="UP000318017"/>
    </source>
</evidence>